<dbReference type="Pfam" id="PF12833">
    <property type="entry name" value="HTH_18"/>
    <property type="match status" value="1"/>
</dbReference>
<keyword evidence="2" id="KW-0238">DNA-binding</keyword>
<dbReference type="PROSITE" id="PS01124">
    <property type="entry name" value="HTH_ARAC_FAMILY_2"/>
    <property type="match status" value="1"/>
</dbReference>
<feature type="domain" description="HTH araC/xylS-type" evidence="4">
    <location>
        <begin position="184"/>
        <end position="282"/>
    </location>
</feature>
<keyword evidence="1" id="KW-0805">Transcription regulation</keyword>
<dbReference type="EMBL" id="FOIR01000002">
    <property type="protein sequence ID" value="SEW29699.1"/>
    <property type="molecule type" value="Genomic_DNA"/>
</dbReference>
<name>A0A1I0QQE5_9BACT</name>
<dbReference type="SUPFAM" id="SSF46689">
    <property type="entry name" value="Homeodomain-like"/>
    <property type="match status" value="1"/>
</dbReference>
<dbReference type="RefSeq" id="WP_090258975.1">
    <property type="nucleotide sequence ID" value="NZ_FOIR01000002.1"/>
</dbReference>
<dbReference type="Gene3D" id="2.60.120.10">
    <property type="entry name" value="Jelly Rolls"/>
    <property type="match status" value="1"/>
</dbReference>
<dbReference type="STRING" id="1267423.SAMN05216290_2577"/>
<dbReference type="OrthoDB" id="9793451at2"/>
<reference evidence="6" key="1">
    <citation type="submission" date="2016-10" db="EMBL/GenBank/DDBJ databases">
        <authorList>
            <person name="Varghese N."/>
            <person name="Submissions S."/>
        </authorList>
    </citation>
    <scope>NUCLEOTIDE SEQUENCE [LARGE SCALE GENOMIC DNA]</scope>
    <source>
        <strain evidence="6">CGMCC 1.12402</strain>
    </source>
</reference>
<evidence type="ECO:0000313" key="6">
    <source>
        <dbReference type="Proteomes" id="UP000199437"/>
    </source>
</evidence>
<evidence type="ECO:0000256" key="1">
    <source>
        <dbReference type="ARBA" id="ARBA00023015"/>
    </source>
</evidence>
<dbReference type="GO" id="GO:0003700">
    <property type="term" value="F:DNA-binding transcription factor activity"/>
    <property type="evidence" value="ECO:0007669"/>
    <property type="project" value="InterPro"/>
</dbReference>
<dbReference type="InterPro" id="IPR020449">
    <property type="entry name" value="Tscrpt_reg_AraC-type_HTH"/>
</dbReference>
<evidence type="ECO:0000313" key="5">
    <source>
        <dbReference type="EMBL" id="SEW29699.1"/>
    </source>
</evidence>
<dbReference type="GO" id="GO:0043565">
    <property type="term" value="F:sequence-specific DNA binding"/>
    <property type="evidence" value="ECO:0007669"/>
    <property type="project" value="InterPro"/>
</dbReference>
<dbReference type="GeneID" id="99987271"/>
<dbReference type="PANTHER" id="PTHR43280:SF32">
    <property type="entry name" value="TRANSCRIPTIONAL REGULATORY PROTEIN"/>
    <property type="match status" value="1"/>
</dbReference>
<protein>
    <submittedName>
        <fullName evidence="5">Transcriptional regulator, AraC family</fullName>
    </submittedName>
</protein>
<keyword evidence="6" id="KW-1185">Reference proteome</keyword>
<dbReference type="InterPro" id="IPR018060">
    <property type="entry name" value="HTH_AraC"/>
</dbReference>
<evidence type="ECO:0000259" key="4">
    <source>
        <dbReference type="PROSITE" id="PS01124"/>
    </source>
</evidence>
<sequence>MKQIPVVSLPQSTNEPILSGNFNIRRLQDFIGDQGMSSEPHRHSFYFILVIEKGEGDHEIDFTHYQLAHRCVFILRPGQVHQLSVKAETRGFLMQFNADFYQPKNGKVAQFFRRASHKSFCQLPEETFSRINSTLNTIFREAKEQQQGHLEAINALLDTFFIELIRNASENRPSTDKYEQERLEELQELLDKHIATEKQVSYYTGALNLSAFQLNSITKKVLGKTASELINEQVVLEARRQLLGTSNQVSQIAFSLGYDDPSYFIRFYKKHTGLTPEAYRKKFS</sequence>
<dbReference type="PRINTS" id="PR00032">
    <property type="entry name" value="HTHARAC"/>
</dbReference>
<dbReference type="InterPro" id="IPR003313">
    <property type="entry name" value="AraC-bd"/>
</dbReference>
<dbReference type="SUPFAM" id="SSF51215">
    <property type="entry name" value="Regulatory protein AraC"/>
    <property type="match status" value="1"/>
</dbReference>
<proteinExistence type="predicted"/>
<gene>
    <name evidence="5" type="ORF">SAMN05216290_2577</name>
</gene>
<dbReference type="AlphaFoldDB" id="A0A1I0QQE5"/>
<dbReference type="InterPro" id="IPR037923">
    <property type="entry name" value="HTH-like"/>
</dbReference>
<dbReference type="Proteomes" id="UP000199437">
    <property type="component" value="Unassembled WGS sequence"/>
</dbReference>
<keyword evidence="3" id="KW-0804">Transcription</keyword>
<organism evidence="5 6">
    <name type="scientific">Roseivirga pacifica</name>
    <dbReference type="NCBI Taxonomy" id="1267423"/>
    <lineage>
        <taxon>Bacteria</taxon>
        <taxon>Pseudomonadati</taxon>
        <taxon>Bacteroidota</taxon>
        <taxon>Cytophagia</taxon>
        <taxon>Cytophagales</taxon>
        <taxon>Roseivirgaceae</taxon>
        <taxon>Roseivirga</taxon>
    </lineage>
</organism>
<dbReference type="Pfam" id="PF02311">
    <property type="entry name" value="AraC_binding"/>
    <property type="match status" value="1"/>
</dbReference>
<dbReference type="InterPro" id="IPR014710">
    <property type="entry name" value="RmlC-like_jellyroll"/>
</dbReference>
<evidence type="ECO:0000256" key="2">
    <source>
        <dbReference type="ARBA" id="ARBA00023125"/>
    </source>
</evidence>
<dbReference type="Gene3D" id="1.10.10.60">
    <property type="entry name" value="Homeodomain-like"/>
    <property type="match status" value="1"/>
</dbReference>
<dbReference type="InterPro" id="IPR009057">
    <property type="entry name" value="Homeodomain-like_sf"/>
</dbReference>
<dbReference type="PANTHER" id="PTHR43280">
    <property type="entry name" value="ARAC-FAMILY TRANSCRIPTIONAL REGULATOR"/>
    <property type="match status" value="1"/>
</dbReference>
<accession>A0A1I0QQE5</accession>
<dbReference type="SMART" id="SM00342">
    <property type="entry name" value="HTH_ARAC"/>
    <property type="match status" value="1"/>
</dbReference>
<evidence type="ECO:0000256" key="3">
    <source>
        <dbReference type="ARBA" id="ARBA00023163"/>
    </source>
</evidence>